<name>A0A139XIH4_TOXGO</name>
<comment type="caution">
    <text evidence="2">The sequence shown here is derived from an EMBL/GenBank/DDBJ whole genome shotgun (WGS) entry which is preliminary data.</text>
</comment>
<evidence type="ECO:0000313" key="3">
    <source>
        <dbReference type="Proteomes" id="UP000074247"/>
    </source>
</evidence>
<dbReference type="Proteomes" id="UP000074247">
    <property type="component" value="Unassembled WGS sequence"/>
</dbReference>
<feature type="region of interest" description="Disordered" evidence="1">
    <location>
        <begin position="139"/>
        <end position="177"/>
    </location>
</feature>
<protein>
    <submittedName>
        <fullName evidence="2">EF hand protein</fullName>
    </submittedName>
</protein>
<evidence type="ECO:0000256" key="1">
    <source>
        <dbReference type="SAM" id="MobiDB-lite"/>
    </source>
</evidence>
<feature type="compositionally biased region" description="Acidic residues" evidence="1">
    <location>
        <begin position="139"/>
        <end position="167"/>
    </location>
</feature>
<dbReference type="AlphaFoldDB" id="A0A139XIH4"/>
<gene>
    <name evidence="2" type="ORF">TGARI_372190</name>
</gene>
<reference evidence="2 3" key="1">
    <citation type="journal article" date="2016" name="Nat. Commun.">
        <title>Local admixture of amplified and diversified secreted pathogenesis determinants shapes mosaic Toxoplasma gondii genomes.</title>
        <authorList>
            <person name="Lorenzi H."/>
            <person name="Khan A."/>
            <person name="Behnke M.S."/>
            <person name="Namasivayam S."/>
            <person name="Swapna L.S."/>
            <person name="Hadjithomas M."/>
            <person name="Karamycheva S."/>
            <person name="Pinney D."/>
            <person name="Brunk B.P."/>
            <person name="Ajioka J.W."/>
            <person name="Ajzenberg D."/>
            <person name="Boothroyd J.C."/>
            <person name="Boyle J.P."/>
            <person name="Darde M.L."/>
            <person name="Diaz-Miranda M.A."/>
            <person name="Dubey J.P."/>
            <person name="Fritz H.M."/>
            <person name="Gennari S.M."/>
            <person name="Gregory B.D."/>
            <person name="Kim K."/>
            <person name="Saeij J.P."/>
            <person name="Su C."/>
            <person name="White M.W."/>
            <person name="Zhu X.Q."/>
            <person name="Howe D.K."/>
            <person name="Rosenthal B.M."/>
            <person name="Grigg M.E."/>
            <person name="Parkinson J."/>
            <person name="Liu L."/>
            <person name="Kissinger J.C."/>
            <person name="Roos D.S."/>
            <person name="Sibley L.D."/>
        </authorList>
    </citation>
    <scope>NUCLEOTIDE SEQUENCE [LARGE SCALE GENOMIC DNA]</scope>
    <source>
        <strain evidence="2 3">ARI</strain>
    </source>
</reference>
<organism evidence="2 3">
    <name type="scientific">Toxoplasma gondii ARI</name>
    <dbReference type="NCBI Taxonomy" id="1074872"/>
    <lineage>
        <taxon>Eukaryota</taxon>
        <taxon>Sar</taxon>
        <taxon>Alveolata</taxon>
        <taxon>Apicomplexa</taxon>
        <taxon>Conoidasida</taxon>
        <taxon>Coccidia</taxon>
        <taxon>Eucoccidiorida</taxon>
        <taxon>Eimeriorina</taxon>
        <taxon>Sarcocystidae</taxon>
        <taxon>Toxoplasma</taxon>
    </lineage>
</organism>
<accession>A0A139XIH4</accession>
<dbReference type="VEuPathDB" id="ToxoDB:TGARI_372190"/>
<evidence type="ECO:0000313" key="2">
    <source>
        <dbReference type="EMBL" id="KYF38576.1"/>
    </source>
</evidence>
<proteinExistence type="predicted"/>
<sequence>MHLYKIERAPQPGQSYSYAIVAVPRYPPAEELDDVLKTQLVFDYFNKEGKDYLSKSEFIAFLNKLRDSQADERNWPELLEYFNDIANTNIDPNRGITVPDLLKIYSLQSGELDRDYEKLYPTVRQEDFDEDLEDLEHLTDDDEIDAQSEEEVSDYEETTEDEEEDDDAGSKTGLLQKGDGVAGVKGLSQEEERIEIELKTNLNARKLQYIFNYSTQENRGPVVDELISSVSFLASKILETHVLLLSPVFGKEAILGVSGGSSQRLSRIGTSAASGVADDDRVSAATRKDERFVTMMKVIQLEFIQELSRQFRLVHTAMFDNQNVRAGVQDFYDNVIPQQVSTKASRLLNQSLELSRADVYPTNAEYLATSPPKTASQLLRAIQKYRIENDQELKQVLTCIWKTQGALQIKLQVHLVCKALLDLELLTEDDFVSTTSDVPIDGGQTREVTPNAR</sequence>
<dbReference type="EMBL" id="AGQS02006010">
    <property type="protein sequence ID" value="KYF38576.1"/>
    <property type="molecule type" value="Genomic_DNA"/>
</dbReference>